<dbReference type="InterPro" id="IPR011009">
    <property type="entry name" value="Kinase-like_dom_sf"/>
</dbReference>
<dbReference type="Proteomes" id="UP001075354">
    <property type="component" value="Chromosome 5"/>
</dbReference>
<dbReference type="AlphaFoldDB" id="A0AAV7XSX0"/>
<evidence type="ECO:0000256" key="1">
    <source>
        <dbReference type="ARBA" id="ARBA00022741"/>
    </source>
</evidence>
<dbReference type="InterPro" id="IPR000719">
    <property type="entry name" value="Prot_kinase_dom"/>
</dbReference>
<feature type="domain" description="Protein kinase" evidence="4">
    <location>
        <begin position="27"/>
        <end position="314"/>
    </location>
</feature>
<dbReference type="Pfam" id="PF00069">
    <property type="entry name" value="Pkinase"/>
    <property type="match status" value="1"/>
</dbReference>
<dbReference type="InterPro" id="IPR051681">
    <property type="entry name" value="Ser/Thr_Kinases-Pseudokinases"/>
</dbReference>
<dbReference type="PROSITE" id="PS00108">
    <property type="entry name" value="PROTEIN_KINASE_ST"/>
    <property type="match status" value="1"/>
</dbReference>
<dbReference type="PROSITE" id="PS50011">
    <property type="entry name" value="PROTEIN_KINASE_DOM"/>
    <property type="match status" value="1"/>
</dbReference>
<dbReference type="PANTHER" id="PTHR44329:SF298">
    <property type="entry name" value="MIXED LINEAGE KINASE DOMAIN-LIKE PROTEIN"/>
    <property type="match status" value="1"/>
</dbReference>
<gene>
    <name evidence="5" type="ORF">ONE63_007792</name>
</gene>
<dbReference type="GO" id="GO:0005524">
    <property type="term" value="F:ATP binding"/>
    <property type="evidence" value="ECO:0007669"/>
    <property type="project" value="UniProtKB-KW"/>
</dbReference>
<name>A0AAV7XSX0_9NEOP</name>
<dbReference type="Gene3D" id="1.10.510.10">
    <property type="entry name" value="Transferase(Phosphotransferase) domain 1"/>
    <property type="match status" value="1"/>
</dbReference>
<dbReference type="SUPFAM" id="SSF56112">
    <property type="entry name" value="Protein kinase-like (PK-like)"/>
    <property type="match status" value="1"/>
</dbReference>
<protein>
    <recommendedName>
        <fullName evidence="4">Protein kinase domain-containing protein</fullName>
    </recommendedName>
</protein>
<evidence type="ECO:0000313" key="6">
    <source>
        <dbReference type="Proteomes" id="UP001075354"/>
    </source>
</evidence>
<proteinExistence type="predicted"/>
<evidence type="ECO:0000259" key="4">
    <source>
        <dbReference type="PROSITE" id="PS50011"/>
    </source>
</evidence>
<dbReference type="InterPro" id="IPR008271">
    <property type="entry name" value="Ser/Thr_kinase_AS"/>
</dbReference>
<dbReference type="EMBL" id="JAPTSV010000005">
    <property type="protein sequence ID" value="KAJ1527852.1"/>
    <property type="molecule type" value="Genomic_DNA"/>
</dbReference>
<accession>A0AAV7XSX0</accession>
<evidence type="ECO:0000313" key="5">
    <source>
        <dbReference type="EMBL" id="KAJ1527852.1"/>
    </source>
</evidence>
<comment type="caution">
    <text evidence="5">The sequence shown here is derived from an EMBL/GenBank/DDBJ whole genome shotgun (WGS) entry which is preliminary data.</text>
</comment>
<evidence type="ECO:0000256" key="2">
    <source>
        <dbReference type="ARBA" id="ARBA00022840"/>
    </source>
</evidence>
<dbReference type="GO" id="GO:0097527">
    <property type="term" value="P:necroptotic signaling pathway"/>
    <property type="evidence" value="ECO:0007669"/>
    <property type="project" value="TreeGrafter"/>
</dbReference>
<dbReference type="SMART" id="SM00220">
    <property type="entry name" value="S_TKc"/>
    <property type="match status" value="1"/>
</dbReference>
<dbReference type="PANTHER" id="PTHR44329">
    <property type="entry name" value="SERINE/THREONINE-PROTEIN KINASE TNNI3K-RELATED"/>
    <property type="match status" value="1"/>
</dbReference>
<keyword evidence="1" id="KW-0547">Nucleotide-binding</keyword>
<sequence>MSEFSTPKPDKSRVSKIPKTPINIPPSPFMKKLGYGTGVSVFRWDRSPRPDTVRSPWALKKLNKRDLPKVFEQRLEKEAKLLKSLKHPNIVGFRACVPGKDGRMTLAMESCESSMADRIEDRKNDGMGPFESNIILKVALGVARGLDYLHRERKLLHGDMKSFNILIKGNYEEIKICDFGVSLALDSDGMVVNPDGFVGTSVWSAPETVGLCEKAVSAKVDIFAFGLVLWEMIALEIPHTDDLEESNFDISITEDDLENRIVLRWVLRVIPGTRPALPPVDLDDTYNSIMEIFYCCTELDPSARPSAQLLVEWLEDITGEKPLDLSDDEMAIDH</sequence>
<dbReference type="GO" id="GO:0004672">
    <property type="term" value="F:protein kinase activity"/>
    <property type="evidence" value="ECO:0007669"/>
    <property type="project" value="InterPro"/>
</dbReference>
<feature type="region of interest" description="Disordered" evidence="3">
    <location>
        <begin position="1"/>
        <end position="23"/>
    </location>
</feature>
<evidence type="ECO:0000256" key="3">
    <source>
        <dbReference type="SAM" id="MobiDB-lite"/>
    </source>
</evidence>
<organism evidence="5 6">
    <name type="scientific">Megalurothrips usitatus</name>
    <name type="common">bean blossom thrips</name>
    <dbReference type="NCBI Taxonomy" id="439358"/>
    <lineage>
        <taxon>Eukaryota</taxon>
        <taxon>Metazoa</taxon>
        <taxon>Ecdysozoa</taxon>
        <taxon>Arthropoda</taxon>
        <taxon>Hexapoda</taxon>
        <taxon>Insecta</taxon>
        <taxon>Pterygota</taxon>
        <taxon>Neoptera</taxon>
        <taxon>Paraneoptera</taxon>
        <taxon>Thysanoptera</taxon>
        <taxon>Terebrantia</taxon>
        <taxon>Thripoidea</taxon>
        <taxon>Thripidae</taxon>
        <taxon>Megalurothrips</taxon>
    </lineage>
</organism>
<keyword evidence="2" id="KW-0067">ATP-binding</keyword>
<keyword evidence="6" id="KW-1185">Reference proteome</keyword>
<reference evidence="5" key="1">
    <citation type="submission" date="2022-12" db="EMBL/GenBank/DDBJ databases">
        <title>Chromosome-level genome assembly of the bean flower thrips Megalurothrips usitatus.</title>
        <authorList>
            <person name="Ma L."/>
            <person name="Liu Q."/>
            <person name="Li H."/>
            <person name="Cai W."/>
        </authorList>
    </citation>
    <scope>NUCLEOTIDE SEQUENCE</scope>
    <source>
        <strain evidence="5">Cailab_2022a</strain>
    </source>
</reference>